<accession>Q3BK76</accession>
<organism evidence="2">
    <name type="scientific">Magnetospirillum gryphiswaldense</name>
    <dbReference type="NCBI Taxonomy" id="55518"/>
    <lineage>
        <taxon>Bacteria</taxon>
        <taxon>Pseudomonadati</taxon>
        <taxon>Pseudomonadota</taxon>
        <taxon>Alphaproteobacteria</taxon>
        <taxon>Rhodospirillales</taxon>
        <taxon>Rhodospirillaceae</taxon>
        <taxon>Magnetospirillum</taxon>
    </lineage>
</organism>
<dbReference type="EMBL" id="AM085146">
    <property type="protein sequence ID" value="CAJ30164.1"/>
    <property type="molecule type" value="Genomic_DNA"/>
</dbReference>
<evidence type="ECO:0000313" key="2">
    <source>
        <dbReference type="EMBL" id="CAJ30164.1"/>
    </source>
</evidence>
<protein>
    <submittedName>
        <fullName evidence="2">Uncharacterized protein</fullName>
    </submittedName>
</protein>
<evidence type="ECO:0000256" key="1">
    <source>
        <dbReference type="SAM" id="MobiDB-lite"/>
    </source>
</evidence>
<name>Q3BK76_9PROT</name>
<feature type="region of interest" description="Disordered" evidence="1">
    <location>
        <begin position="29"/>
        <end position="51"/>
    </location>
</feature>
<reference evidence="2" key="1">
    <citation type="journal article" date="2005" name="J. Bacteriol.">
        <title>A hypervariable 130-kilobase genomic region of Magnetospirillum gryphiswaldense comprises a magnetosome island which undergoes frequent rearrangements during stationary growth.</title>
        <authorList>
            <person name="Ullrich S."/>
            <person name="Kube M."/>
            <person name="Schuebbe S."/>
            <person name="Reinhardt R."/>
            <person name="Schueler D."/>
        </authorList>
    </citation>
    <scope>NUCLEOTIDE SEQUENCE</scope>
    <source>
        <strain evidence="2">MSR-1</strain>
    </source>
</reference>
<proteinExistence type="predicted"/>
<gene>
    <name evidence="2" type="ORF">mgI555</name>
</gene>
<dbReference type="AlphaFoldDB" id="Q3BK76"/>
<sequence>MADGEARRSVARQRSCQGHGLHAETLARLHPLPRRRPRLHDQQFRRTRPSWHRARPEVLALRRVRPRWTACRLHVQPHRHSQDERHRSASLAGRCPCTDRGSPRQPHRRTPALELAERQPGLRRRRLTPPPPLRPSPDGYVSQALSAPTSAGHWWFQAIFPWFCPQAGARFLSSHMRRSML</sequence>
<feature type="region of interest" description="Disordered" evidence="1">
    <location>
        <begin position="75"/>
        <end position="141"/>
    </location>
</feature>